<dbReference type="GO" id="GO:0004842">
    <property type="term" value="F:ubiquitin-protein transferase activity"/>
    <property type="evidence" value="ECO:0007669"/>
    <property type="project" value="TreeGrafter"/>
</dbReference>
<keyword evidence="1" id="KW-0479">Metal-binding</keyword>
<dbReference type="Pfam" id="PF13920">
    <property type="entry name" value="zf-C3HC4_3"/>
    <property type="match status" value="1"/>
</dbReference>
<dbReference type="InterPro" id="IPR013083">
    <property type="entry name" value="Znf_RING/FYVE/PHD"/>
</dbReference>
<evidence type="ECO:0000256" key="5">
    <source>
        <dbReference type="SAM" id="Coils"/>
    </source>
</evidence>
<dbReference type="Gene3D" id="3.30.40.10">
    <property type="entry name" value="Zinc/RING finger domain, C3HC4 (zinc finger)"/>
    <property type="match status" value="1"/>
</dbReference>
<keyword evidence="9" id="KW-1185">Reference proteome</keyword>
<dbReference type="PANTHER" id="PTHR42647">
    <property type="entry name" value="SBP (S-RIBONUCLEASE BINDING PROTEIN) FAMILY PROTEIN"/>
    <property type="match status" value="1"/>
</dbReference>
<keyword evidence="3" id="KW-0862">Zinc</keyword>
<evidence type="ECO:0000256" key="6">
    <source>
        <dbReference type="SAM" id="MobiDB-lite"/>
    </source>
</evidence>
<evidence type="ECO:0000256" key="1">
    <source>
        <dbReference type="ARBA" id="ARBA00022723"/>
    </source>
</evidence>
<protein>
    <recommendedName>
        <fullName evidence="7">RING-type domain-containing protein</fullName>
    </recommendedName>
</protein>
<dbReference type="GO" id="GO:0008270">
    <property type="term" value="F:zinc ion binding"/>
    <property type="evidence" value="ECO:0007669"/>
    <property type="project" value="UniProtKB-KW"/>
</dbReference>
<evidence type="ECO:0000256" key="2">
    <source>
        <dbReference type="ARBA" id="ARBA00022771"/>
    </source>
</evidence>
<organism evidence="8 9">
    <name type="scientific">Kalanchoe fedtschenkoi</name>
    <name type="common">Lavender scallops</name>
    <name type="synonym">South American air plant</name>
    <dbReference type="NCBI Taxonomy" id="63787"/>
    <lineage>
        <taxon>Eukaryota</taxon>
        <taxon>Viridiplantae</taxon>
        <taxon>Streptophyta</taxon>
        <taxon>Embryophyta</taxon>
        <taxon>Tracheophyta</taxon>
        <taxon>Spermatophyta</taxon>
        <taxon>Magnoliopsida</taxon>
        <taxon>eudicotyledons</taxon>
        <taxon>Gunneridae</taxon>
        <taxon>Pentapetalae</taxon>
        <taxon>Saxifragales</taxon>
        <taxon>Crassulaceae</taxon>
        <taxon>Kalanchoe</taxon>
    </lineage>
</organism>
<evidence type="ECO:0000313" key="8">
    <source>
        <dbReference type="EnsemblPlants" id="Kaladp0004s0024.1.v1.1"/>
    </source>
</evidence>
<keyword evidence="2 4" id="KW-0863">Zinc-finger</keyword>
<evidence type="ECO:0000256" key="3">
    <source>
        <dbReference type="ARBA" id="ARBA00022833"/>
    </source>
</evidence>
<dbReference type="Gramene" id="Kaladp0004s0024.1.v1.1">
    <property type="protein sequence ID" value="Kaladp0004s0024.1.v1.1"/>
    <property type="gene ID" value="Kaladp0004s0024.v1.1"/>
</dbReference>
<feature type="domain" description="RING-type" evidence="7">
    <location>
        <begin position="293"/>
        <end position="327"/>
    </location>
</feature>
<evidence type="ECO:0000313" key="9">
    <source>
        <dbReference type="Proteomes" id="UP000594263"/>
    </source>
</evidence>
<accession>A0A7N0RA45</accession>
<dbReference type="CDD" id="cd16649">
    <property type="entry name" value="mRING-HC-C3HC5_CGRF1-like"/>
    <property type="match status" value="1"/>
</dbReference>
<dbReference type="AlphaFoldDB" id="A0A7N0RA45"/>
<dbReference type="InterPro" id="IPR001841">
    <property type="entry name" value="Znf_RING"/>
</dbReference>
<dbReference type="PANTHER" id="PTHR42647:SF5">
    <property type="entry name" value="SBP (S-RIBONUCLEASE BINDING PROTEIN) FAMILY PROTEIN"/>
    <property type="match status" value="1"/>
</dbReference>
<dbReference type="FunFam" id="3.30.40.10:FF:000239">
    <property type="entry name" value="probable BOI-related E3 ubiquitin-protein ligase 2"/>
    <property type="match status" value="1"/>
</dbReference>
<proteinExistence type="predicted"/>
<dbReference type="Proteomes" id="UP000594263">
    <property type="component" value="Unplaced"/>
</dbReference>
<dbReference type="EnsemblPlants" id="Kaladp0004s0024.1.v1.1">
    <property type="protein sequence ID" value="Kaladp0004s0024.1.v1.1"/>
    <property type="gene ID" value="Kaladp0004s0024.v1.1"/>
</dbReference>
<feature type="region of interest" description="Disordered" evidence="6">
    <location>
        <begin position="58"/>
        <end position="99"/>
    </location>
</feature>
<dbReference type="OMA" id="PDRFESN"/>
<keyword evidence="5" id="KW-0175">Coiled coil</keyword>
<name>A0A7N0RA45_KALFE</name>
<evidence type="ECO:0000256" key="4">
    <source>
        <dbReference type="PROSITE-ProRule" id="PRU00175"/>
    </source>
</evidence>
<dbReference type="PROSITE" id="PS50089">
    <property type="entry name" value="ZF_RING_2"/>
    <property type="match status" value="1"/>
</dbReference>
<dbReference type="PIRSF" id="PIRSF036836">
    <property type="entry name" value="RNase_bind_SBP1"/>
    <property type="match status" value="1"/>
</dbReference>
<reference evidence="8" key="1">
    <citation type="submission" date="2021-01" db="UniProtKB">
        <authorList>
            <consortium name="EnsemblPlants"/>
        </authorList>
    </citation>
    <scope>IDENTIFICATION</scope>
</reference>
<evidence type="ECO:0000259" key="7">
    <source>
        <dbReference type="PROSITE" id="PS50089"/>
    </source>
</evidence>
<feature type="compositionally biased region" description="Low complexity" evidence="6">
    <location>
        <begin position="58"/>
        <end position="69"/>
    </location>
</feature>
<feature type="coiled-coil region" evidence="5">
    <location>
        <begin position="199"/>
        <end position="226"/>
    </location>
</feature>
<sequence length="340" mass="37452">MAVQAQYPSNVLFPNRNLQDSNKDTNFNIQAQTTGDACLNQIQSSYMMLFNRSNNNNIASVNNNNSNMRNPRKRGRDASSSLTNAPVDSFPAFPHQQQSHTVDMSHNLQPLPENLLVSTGLKLSFPDQHPQQMNPHAIANHSSPSLSDHINHQMKHHQDEIDQLLFIQGGQLRQALAEKRQRQYRALLTAAEESVLRRLREKQAEVDKAVRRSAELEARAVQLSMEAQVWQAKARAHEATAASLQAQLQQAMISGGRRCGDGAEEGEAEDAESVYVDPDRVVVAQGGSFGPVCKACRRQAASVVLLPCRHLCVCAACDSAVAACPYCFTMKTSSVEAILP</sequence>